<feature type="compositionally biased region" description="Polar residues" evidence="1">
    <location>
        <begin position="31"/>
        <end position="48"/>
    </location>
</feature>
<evidence type="ECO:0000313" key="3">
    <source>
        <dbReference type="Proteomes" id="UP001152622"/>
    </source>
</evidence>
<evidence type="ECO:0000256" key="1">
    <source>
        <dbReference type="SAM" id="MobiDB-lite"/>
    </source>
</evidence>
<dbReference type="EMBL" id="JAINUF010000021">
    <property type="protein sequence ID" value="KAJ8335254.1"/>
    <property type="molecule type" value="Genomic_DNA"/>
</dbReference>
<reference evidence="2" key="1">
    <citation type="journal article" date="2023" name="Science">
        <title>Genome structures resolve the early diversification of teleost fishes.</title>
        <authorList>
            <person name="Parey E."/>
            <person name="Louis A."/>
            <person name="Montfort J."/>
            <person name="Bouchez O."/>
            <person name="Roques C."/>
            <person name="Iampietro C."/>
            <person name="Lluch J."/>
            <person name="Castinel A."/>
            <person name="Donnadieu C."/>
            <person name="Desvignes T."/>
            <person name="Floi Bucao C."/>
            <person name="Jouanno E."/>
            <person name="Wen M."/>
            <person name="Mejri S."/>
            <person name="Dirks R."/>
            <person name="Jansen H."/>
            <person name="Henkel C."/>
            <person name="Chen W.J."/>
            <person name="Zahm M."/>
            <person name="Cabau C."/>
            <person name="Klopp C."/>
            <person name="Thompson A.W."/>
            <person name="Robinson-Rechavi M."/>
            <person name="Braasch I."/>
            <person name="Lecointre G."/>
            <person name="Bobe J."/>
            <person name="Postlethwait J.H."/>
            <person name="Berthelot C."/>
            <person name="Roest Crollius H."/>
            <person name="Guiguen Y."/>
        </authorList>
    </citation>
    <scope>NUCLEOTIDE SEQUENCE</scope>
    <source>
        <strain evidence="2">WJC10195</strain>
    </source>
</reference>
<comment type="caution">
    <text evidence="2">The sequence shown here is derived from an EMBL/GenBank/DDBJ whole genome shotgun (WGS) entry which is preliminary data.</text>
</comment>
<evidence type="ECO:0000313" key="2">
    <source>
        <dbReference type="EMBL" id="KAJ8335254.1"/>
    </source>
</evidence>
<keyword evidence="3" id="KW-1185">Reference proteome</keyword>
<dbReference type="AlphaFoldDB" id="A0A9Q1EAJ7"/>
<name>A0A9Q1EAJ7_SYNKA</name>
<sequence>MSGGDEWRKGGVLRQARHISDASLAHGMVQSLRQASSDDALQPGSGSISARFRPLAETLSSPHRSDHLPALSEQPSSSSSSSDWEPLQQKVRSRPHPARDLHVPSHQAVLQETAEAEPLEPVEEGRRSSPPLVHVSTAGVHEEVADGRELQAQLLRDGHLEVLGGPVVLPEDGQQRAALEVREHQPGPLGALVPLQFPLLKLLPLAR</sequence>
<accession>A0A9Q1EAJ7</accession>
<dbReference type="Proteomes" id="UP001152622">
    <property type="component" value="Chromosome 21"/>
</dbReference>
<organism evidence="2 3">
    <name type="scientific">Synaphobranchus kaupii</name>
    <name type="common">Kaup's arrowtooth eel</name>
    <dbReference type="NCBI Taxonomy" id="118154"/>
    <lineage>
        <taxon>Eukaryota</taxon>
        <taxon>Metazoa</taxon>
        <taxon>Chordata</taxon>
        <taxon>Craniata</taxon>
        <taxon>Vertebrata</taxon>
        <taxon>Euteleostomi</taxon>
        <taxon>Actinopterygii</taxon>
        <taxon>Neopterygii</taxon>
        <taxon>Teleostei</taxon>
        <taxon>Anguilliformes</taxon>
        <taxon>Synaphobranchidae</taxon>
        <taxon>Synaphobranchus</taxon>
    </lineage>
</organism>
<gene>
    <name evidence="2" type="ORF">SKAU_G00408930</name>
</gene>
<proteinExistence type="predicted"/>
<feature type="region of interest" description="Disordered" evidence="1">
    <location>
        <begin position="30"/>
        <end position="105"/>
    </location>
</feature>
<feature type="region of interest" description="Disordered" evidence="1">
    <location>
        <begin position="112"/>
        <end position="131"/>
    </location>
</feature>
<protein>
    <submittedName>
        <fullName evidence="2">Uncharacterized protein</fullName>
    </submittedName>
</protein>